<dbReference type="InterPro" id="IPR036868">
    <property type="entry name" value="TusA-like_sf"/>
</dbReference>
<dbReference type="Proteomes" id="UP000249590">
    <property type="component" value="Unassembled WGS sequence"/>
</dbReference>
<protein>
    <submittedName>
        <fullName evidence="3">Preprotein translocase subunit TatB</fullName>
    </submittedName>
</protein>
<sequence length="79" mass="8702">MAETPAFDEDCDTRGQRCPLPVLKARKRLKPMASGTVLRLVSDDPLARIDVPNFCREDGHTLIATSEAEGTLTFFIAKP</sequence>
<comment type="caution">
    <text evidence="3">The sequence shown here is derived from an EMBL/GenBank/DDBJ whole genome shotgun (WGS) entry which is preliminary data.</text>
</comment>
<accession>A0A8B2NQ40</accession>
<dbReference type="CDD" id="cd00291">
    <property type="entry name" value="SirA_YedF_YeeD"/>
    <property type="match status" value="1"/>
</dbReference>
<dbReference type="InterPro" id="IPR001455">
    <property type="entry name" value="TusA-like"/>
</dbReference>
<dbReference type="RefSeq" id="WP_111347177.1">
    <property type="nucleotide sequence ID" value="NZ_JAIWKD010000008.1"/>
</dbReference>
<keyword evidence="4" id="KW-1185">Reference proteome</keyword>
<evidence type="ECO:0000256" key="1">
    <source>
        <dbReference type="ARBA" id="ARBA00008984"/>
    </source>
</evidence>
<proteinExistence type="inferred from homology"/>
<feature type="domain" description="UPF0033" evidence="2">
    <location>
        <begin position="12"/>
        <end position="78"/>
    </location>
</feature>
<name>A0A8B2NQ40_9HYPH</name>
<dbReference type="Pfam" id="PF01206">
    <property type="entry name" value="TusA"/>
    <property type="match status" value="1"/>
</dbReference>
<dbReference type="Gene3D" id="3.30.110.40">
    <property type="entry name" value="TusA-like domain"/>
    <property type="match status" value="1"/>
</dbReference>
<reference evidence="3 4" key="1">
    <citation type="submission" date="2018-05" db="EMBL/GenBank/DDBJ databases">
        <title>Acuticoccus sediminis sp. nov., isolated from deep-sea sediment of Indian Ocean.</title>
        <authorList>
            <person name="Liu X."/>
            <person name="Lai Q."/>
            <person name="Du Y."/>
            <person name="Sun F."/>
            <person name="Zhang X."/>
            <person name="Wang S."/>
            <person name="Shao Z."/>
        </authorList>
    </citation>
    <scope>NUCLEOTIDE SEQUENCE [LARGE SCALE GENOMIC DNA]</scope>
    <source>
        <strain evidence="3 4">PTG4-2</strain>
    </source>
</reference>
<dbReference type="SUPFAM" id="SSF64307">
    <property type="entry name" value="SirA-like"/>
    <property type="match status" value="1"/>
</dbReference>
<organism evidence="3 4">
    <name type="scientific">Acuticoccus sediminis</name>
    <dbReference type="NCBI Taxonomy" id="2184697"/>
    <lineage>
        <taxon>Bacteria</taxon>
        <taxon>Pseudomonadati</taxon>
        <taxon>Pseudomonadota</taxon>
        <taxon>Alphaproteobacteria</taxon>
        <taxon>Hyphomicrobiales</taxon>
        <taxon>Amorphaceae</taxon>
        <taxon>Acuticoccus</taxon>
    </lineage>
</organism>
<evidence type="ECO:0000313" key="3">
    <source>
        <dbReference type="EMBL" id="RAI00782.1"/>
    </source>
</evidence>
<comment type="similarity">
    <text evidence="1">Belongs to the sulfur carrier protein TusA family.</text>
</comment>
<dbReference type="PANTHER" id="PTHR33279">
    <property type="entry name" value="SULFUR CARRIER PROTEIN YEDF-RELATED"/>
    <property type="match status" value="1"/>
</dbReference>
<dbReference type="EMBL" id="QHHQ01000003">
    <property type="protein sequence ID" value="RAI00782.1"/>
    <property type="molecule type" value="Genomic_DNA"/>
</dbReference>
<dbReference type="PANTHER" id="PTHR33279:SF6">
    <property type="entry name" value="SULFUR CARRIER PROTEIN YEDF-RELATED"/>
    <property type="match status" value="1"/>
</dbReference>
<evidence type="ECO:0000313" key="4">
    <source>
        <dbReference type="Proteomes" id="UP000249590"/>
    </source>
</evidence>
<gene>
    <name evidence="3" type="ORF">DLJ53_16190</name>
</gene>
<dbReference type="OrthoDB" id="9797551at2"/>
<dbReference type="AlphaFoldDB" id="A0A8B2NQ40"/>
<evidence type="ECO:0000259" key="2">
    <source>
        <dbReference type="Pfam" id="PF01206"/>
    </source>
</evidence>